<reference evidence="4 5" key="1">
    <citation type="journal article" date="2019" name="Emerg. Microbes Infect.">
        <title>Comprehensive subspecies identification of 175 nontuberculous mycobacteria species based on 7547 genomic profiles.</title>
        <authorList>
            <person name="Matsumoto Y."/>
            <person name="Kinjo T."/>
            <person name="Motooka D."/>
            <person name="Nabeya D."/>
            <person name="Jung N."/>
            <person name="Uechi K."/>
            <person name="Horii T."/>
            <person name="Iida T."/>
            <person name="Fujita J."/>
            <person name="Nakamura S."/>
        </authorList>
    </citation>
    <scope>NUCLEOTIDE SEQUENCE [LARGE SCALE GENOMIC DNA]</scope>
    <source>
        <strain evidence="4 5">JCM 30396</strain>
    </source>
</reference>
<dbReference type="Proteomes" id="UP000467148">
    <property type="component" value="Chromosome"/>
</dbReference>
<accession>A0A7I7T598</accession>
<sequence length="354" mass="38285">MVALARLVRVIQVCSQCGTRWNVRDRQRGWCPRCNGALMAPVNPPDPRWNSGATSPPPTGPPGPQRSGPRLPPGFRWIAVRPGPPPPPRRRRRPLGPTPRYAYIPRWGLADHVVPAAPGGEDAVKKGPAPVTVRAALLSAITVFGLAAAIHIVRYVLLLINRTSLLPPLVAGAALWLGVLFSLAAIVAVILTAVVTTSWLIARRAAVYAHLGRDDPRPAWALWAGCLVPVINLAWAPVYVIELAHAEQTQARLRGPIAAWWIAWILSTAVSIFGIATSFTNKPQGIADNTVTMIVAYLLGAGVLVLLWQVFDAFVRKPVERPLHRWVVVGAEQRAPAEPESPPSVEPDQQEPAA</sequence>
<evidence type="ECO:0000256" key="2">
    <source>
        <dbReference type="SAM" id="Phobius"/>
    </source>
</evidence>
<dbReference type="AlphaFoldDB" id="A0A7I7T598"/>
<keyword evidence="2" id="KW-0812">Transmembrane</keyword>
<feature type="region of interest" description="Disordered" evidence="1">
    <location>
        <begin position="41"/>
        <end position="73"/>
    </location>
</feature>
<feature type="transmembrane region" description="Helical" evidence="2">
    <location>
        <begin position="135"/>
        <end position="157"/>
    </location>
</feature>
<keyword evidence="5" id="KW-1185">Reference proteome</keyword>
<evidence type="ECO:0000259" key="3">
    <source>
        <dbReference type="Pfam" id="PF14219"/>
    </source>
</evidence>
<feature type="transmembrane region" description="Helical" evidence="2">
    <location>
        <begin position="257"/>
        <end position="279"/>
    </location>
</feature>
<evidence type="ECO:0000313" key="4">
    <source>
        <dbReference type="EMBL" id="BBY64170.1"/>
    </source>
</evidence>
<feature type="transmembrane region" description="Helical" evidence="2">
    <location>
        <begin position="169"/>
        <end position="202"/>
    </location>
</feature>
<organism evidence="4 5">
    <name type="scientific">Mycolicibacterium helvum</name>
    <dbReference type="NCBI Taxonomy" id="1534349"/>
    <lineage>
        <taxon>Bacteria</taxon>
        <taxon>Bacillati</taxon>
        <taxon>Actinomycetota</taxon>
        <taxon>Actinomycetes</taxon>
        <taxon>Mycobacteriales</taxon>
        <taxon>Mycobacteriaceae</taxon>
        <taxon>Mycolicibacterium</taxon>
    </lineage>
</organism>
<feature type="domain" description="DUF4328" evidence="3">
    <location>
        <begin position="162"/>
        <end position="314"/>
    </location>
</feature>
<feature type="region of interest" description="Disordered" evidence="1">
    <location>
        <begin position="333"/>
        <end position="354"/>
    </location>
</feature>
<feature type="transmembrane region" description="Helical" evidence="2">
    <location>
        <begin position="291"/>
        <end position="315"/>
    </location>
</feature>
<evidence type="ECO:0000256" key="1">
    <source>
        <dbReference type="SAM" id="MobiDB-lite"/>
    </source>
</evidence>
<proteinExistence type="predicted"/>
<dbReference type="EMBL" id="AP022596">
    <property type="protein sequence ID" value="BBY64170.1"/>
    <property type="molecule type" value="Genomic_DNA"/>
</dbReference>
<keyword evidence="2" id="KW-1133">Transmembrane helix</keyword>
<feature type="region of interest" description="Disordered" evidence="1">
    <location>
        <begin position="78"/>
        <end position="97"/>
    </location>
</feature>
<name>A0A7I7T598_9MYCO</name>
<feature type="compositionally biased region" description="Pro residues" evidence="1">
    <location>
        <begin position="55"/>
        <end position="64"/>
    </location>
</feature>
<dbReference type="KEGG" id="mhev:MHEL_24130"/>
<dbReference type="Pfam" id="PF14219">
    <property type="entry name" value="DUF4328"/>
    <property type="match status" value="1"/>
</dbReference>
<protein>
    <submittedName>
        <fullName evidence="4">Membrane protein</fullName>
    </submittedName>
</protein>
<gene>
    <name evidence="4" type="ORF">MHEL_24130</name>
</gene>
<keyword evidence="2" id="KW-0472">Membrane</keyword>
<dbReference type="InterPro" id="IPR025565">
    <property type="entry name" value="DUF4328"/>
</dbReference>
<evidence type="ECO:0000313" key="5">
    <source>
        <dbReference type="Proteomes" id="UP000467148"/>
    </source>
</evidence>